<organism evidence="1 2">
    <name type="scientific">Couchioplanes caeruleus subsp. caeruleus</name>
    <dbReference type="NCBI Taxonomy" id="56427"/>
    <lineage>
        <taxon>Bacteria</taxon>
        <taxon>Bacillati</taxon>
        <taxon>Actinomycetota</taxon>
        <taxon>Actinomycetes</taxon>
        <taxon>Micromonosporales</taxon>
        <taxon>Micromonosporaceae</taxon>
        <taxon>Couchioplanes</taxon>
    </lineage>
</organism>
<protein>
    <submittedName>
        <fullName evidence="1">Uncharacterized protein</fullName>
    </submittedName>
</protein>
<evidence type="ECO:0000313" key="2">
    <source>
        <dbReference type="Proteomes" id="UP000182486"/>
    </source>
</evidence>
<evidence type="ECO:0000313" key="1">
    <source>
        <dbReference type="EMBL" id="OJF11420.1"/>
    </source>
</evidence>
<dbReference type="Proteomes" id="UP000182486">
    <property type="component" value="Unassembled WGS sequence"/>
</dbReference>
<keyword evidence="2" id="KW-1185">Reference proteome</keyword>
<proteinExistence type="predicted"/>
<gene>
    <name evidence="1" type="ORF">BG844_26420</name>
</gene>
<sequence length="190" mass="20588">MSQVRVLFDDEVPVHYGFIWVSASEEDLPDLMETRAGQRNGLCGAAVPGVLSLVTGLHTGRVPLTVQWHDTAPKLDPVWEDVVEVSFTAEQCDLGLSSFQDGFDLTLPAAGSLRARFCGTGMDAAHEQDTLMGEPTIDRYLLALWPAAPAPDEVVRQTSAIAAYWHQSAQDLPLPTAEERGAQASVEAEQ</sequence>
<dbReference type="AlphaFoldDB" id="A0A1K0GK92"/>
<dbReference type="EMBL" id="MEIA01000337">
    <property type="protein sequence ID" value="OJF11420.1"/>
    <property type="molecule type" value="Genomic_DNA"/>
</dbReference>
<comment type="caution">
    <text evidence="1">The sequence shown here is derived from an EMBL/GenBank/DDBJ whole genome shotgun (WGS) entry which is preliminary data.</text>
</comment>
<reference evidence="1 2" key="1">
    <citation type="submission" date="2016-09" db="EMBL/GenBank/DDBJ databases">
        <title>Couchioplanes caeruleus draft genome sequence.</title>
        <authorList>
            <person name="Sheehan J."/>
            <person name="Caffrey P."/>
        </authorList>
    </citation>
    <scope>NUCLEOTIDE SEQUENCE [LARGE SCALE GENOMIC DNA]</scope>
    <source>
        <strain evidence="1 2">DSM 43634</strain>
    </source>
</reference>
<accession>A0A1K0GK92</accession>
<dbReference type="RefSeq" id="WP_071808069.1">
    <property type="nucleotide sequence ID" value="NZ_MEIA01000337.1"/>
</dbReference>
<name>A0A1K0GK92_9ACTN</name>